<evidence type="ECO:0000256" key="1">
    <source>
        <dbReference type="ARBA" id="ARBA00004402"/>
    </source>
</evidence>
<keyword evidence="12 33" id="KW-1162">Viral penetration into host cytoplasm</keyword>
<dbReference type="FunFam" id="1.10.287.210:FF:000001">
    <property type="entry name" value="Envelope glycoprotein gp160"/>
    <property type="match status" value="1"/>
</dbReference>
<comment type="domain">
    <text evidence="33">The CD4-binding region is targeted by the antibody b12.</text>
</comment>
<keyword evidence="10 33" id="KW-1165">Clathrin-mediated endocytosis of virus by host</keyword>
<dbReference type="GO" id="GO:0044175">
    <property type="term" value="C:host cell endosome membrane"/>
    <property type="evidence" value="ECO:0007669"/>
    <property type="project" value="UniProtKB-SubCell"/>
</dbReference>
<evidence type="ECO:0000256" key="10">
    <source>
        <dbReference type="ARBA" id="ARBA00022570"/>
    </source>
</evidence>
<evidence type="ECO:0000256" key="14">
    <source>
        <dbReference type="ARBA" id="ARBA00022692"/>
    </source>
</evidence>
<evidence type="ECO:0000256" key="8">
    <source>
        <dbReference type="ARBA" id="ARBA00022510"/>
    </source>
</evidence>
<feature type="region of interest" description="CD4-binding loop" evidence="33">
    <location>
        <begin position="359"/>
        <end position="369"/>
    </location>
</feature>
<evidence type="ECO:0000256" key="3">
    <source>
        <dbReference type="ARBA" id="ARBA00004505"/>
    </source>
</evidence>
<proteinExistence type="inferred from homology"/>
<evidence type="ECO:0000256" key="12">
    <source>
        <dbReference type="ARBA" id="ARBA00022595"/>
    </source>
</evidence>
<evidence type="ECO:0000256" key="20">
    <source>
        <dbReference type="ARBA" id="ARBA00022879"/>
    </source>
</evidence>
<dbReference type="SUPFAM" id="SSF56502">
    <property type="entry name" value="gp120 core"/>
    <property type="match status" value="2"/>
</dbReference>
<comment type="subcellular location">
    <subcellularLocation>
        <location evidence="3">Host cell membrane</location>
        <topology evidence="3">Peripheral membrane protein</topology>
    </subcellularLocation>
    <subcellularLocation>
        <location evidence="1">Host cell membrane</location>
        <topology evidence="1">Single-pass type I membrane protein</topology>
    </subcellularLocation>
    <subcellularLocation>
        <location evidence="2">Host endosome membrane</location>
        <topology evidence="2">Peripheral membrane protein</topology>
    </subcellularLocation>
    <subcellularLocation>
        <location evidence="5">Host endosome membrane</location>
        <topology evidence="5">Single-pass type I membrane protein</topology>
    </subcellularLocation>
    <subcellularLocation>
        <location evidence="6">Virion membrane</location>
        <topology evidence="6">Peripheral membrane protein</topology>
    </subcellularLocation>
    <subcellularLocation>
        <location evidence="4">Virion membrane</location>
        <topology evidence="4">Single-pass type I membrane protein</topology>
    </subcellularLocation>
</comment>
<dbReference type="InterPro" id="IPR037527">
    <property type="entry name" value="Gp160"/>
</dbReference>
<evidence type="ECO:0000256" key="34">
    <source>
        <dbReference type="RuleBase" id="RU363095"/>
    </source>
</evidence>
<keyword evidence="27 33" id="KW-1015">Disulfide bond</keyword>
<feature type="transmembrane region" description="Helical" evidence="34">
    <location>
        <begin position="507"/>
        <end position="530"/>
    </location>
</feature>
<evidence type="ECO:0000256" key="27">
    <source>
        <dbReference type="ARBA" id="ARBA00023157"/>
    </source>
</evidence>
<comment type="function">
    <text evidence="33">Surface protein gp120: Attaches the virus to the host lymphoid cell by binding to the primary receptor CD4. This interaction induces a structural rearrangement creating a high affinity binding site for a chemokine coreceptor like CXCR4 and/or CCR5. Acts as a ligand for CD209/DC-SIGN and CLEC4M/DC-SIGNR, which are respectively found on dendritic cells (DCs), and on endothelial cells of liver sinusoids and lymph node sinuses. These interactions allow capture of viral particles at mucosal surfaces by these cells and subsequent transmission to permissive cells. HIV subverts the migration properties of dendritic cells to gain access to CD4+ T-cells in lymph nodes. Virus transmission to permissive T-cells occurs either in trans (without DCs infection, through viral capture and transmission), or in cis (following DCs productive infection, through the usual CD4-gp120 interaction), thereby inducing a robust infection. In trans infection, bound virions remain infectious over days and it is proposed that they are not degraded, but protected in non-lysosomal acidic organelles within the DCs close to the cell membrane thus contributing to the viral infectious potential during DCs' migration from the periphery to the lymphoid tissues. On arrival at lymphoid tissues, intact virions recycle back to DCs' cell surface allowing virus transmission to CD4+ T-cells.</text>
</comment>
<evidence type="ECO:0000256" key="16">
    <source>
        <dbReference type="ARBA" id="ARBA00022729"/>
    </source>
</evidence>
<protein>
    <recommendedName>
        <fullName evidence="33">Envelope glycoprotein gp160</fullName>
    </recommendedName>
    <alternativeName>
        <fullName evidence="33">Env polyprotein</fullName>
    </alternativeName>
    <component>
        <recommendedName>
            <fullName evidence="33">Surface protein gp120</fullName>
            <shortName evidence="33">SU</shortName>
        </recommendedName>
        <alternativeName>
            <fullName evidence="33">Glycoprotein 120</fullName>
            <shortName evidence="33">gp120</shortName>
        </alternativeName>
    </component>
    <component>
        <recommendedName>
            <fullName evidence="33">Transmembrane protein gp41</fullName>
            <shortName evidence="33">TM</shortName>
        </recommendedName>
        <alternativeName>
            <fullName evidence="33">Glycoprotein 41</fullName>
            <shortName evidence="33">gp41</shortName>
        </alternativeName>
    </component>
</protein>
<evidence type="ECO:0000256" key="33">
    <source>
        <dbReference type="HAMAP-Rule" id="MF_04083"/>
    </source>
</evidence>
<comment type="PTM">
    <text evidence="33">Specific enzymatic cleavages in vivo yield mature proteins. Envelope glycoproteins are synthesized as a inactive precursor that is heavily N-glycosylated and processed likely by host cell furin in the Golgi to yield the mature SU and TM proteins. The cleavage site between SU and TM requires the minimal sequence [KR]-X-[KR]-R. About 2 of the 9 disulfide bonds of gp41 are reduced by P4HB/PDI, following binding to CD4 receptor.</text>
</comment>
<keyword evidence="19 33" id="KW-1043">Host membrane</keyword>
<comment type="similarity">
    <text evidence="33">Belongs to the HIV-1 env protein family.</text>
</comment>
<evidence type="ECO:0000256" key="23">
    <source>
        <dbReference type="ARBA" id="ARBA00023046"/>
    </source>
</evidence>
<evidence type="ECO:0000256" key="13">
    <source>
        <dbReference type="ARBA" id="ARBA00022685"/>
    </source>
</evidence>
<keyword evidence="22 33" id="KW-1133">Transmembrane helix</keyword>
<evidence type="ECO:0000259" key="36">
    <source>
        <dbReference type="Pfam" id="PF00516"/>
    </source>
</evidence>
<dbReference type="CDD" id="cd09909">
    <property type="entry name" value="HIV-1-like_HR1-HR2"/>
    <property type="match status" value="1"/>
</dbReference>
<feature type="chain" id="PRO_5023330812" description="Transmembrane protein gp41" evidence="33">
    <location>
        <begin position="507"/>
        <end position="851"/>
    </location>
</feature>
<feature type="disulfide bond" evidence="33">
    <location>
        <begin position="226"/>
        <end position="237"/>
    </location>
</feature>
<comment type="subunit">
    <text evidence="33">The mature envelope protein (Env) consists of a homotrimer of non-covalently associated gp120-gp41 heterodimers. The resulting complex protrudes from the virus surface as a spike. There seems to be as few as 10 spikes on the average virion. Surface protein gp120 interacts with host CD4, CCR5 and CXCR4. Gp120 also interacts with the C-type lectins CD209/DC-SIGN and CLEC4M/DC-SIGNR (collectively referred to as DC-SIGN(R)). Gp120 and gp41 interact with GalCer. Gp120 interacts with host ITGA4/ITGB7 complex; on CD4+ T-cells, this interaction results in rapid activation of integrin ITGAL/LFA-1, which facilitates efficient cell-to-cell spreading of HIV-1. Gp120 interacts with cell-associated heparan sulfate; this interaction increases virus infectivity on permissive cells and may be involved in infection of CD4- cells.</text>
</comment>
<dbReference type="InterPro" id="IPR000328">
    <property type="entry name" value="GP41-like"/>
</dbReference>
<name>G3DIY6_HV1</name>
<feature type="domain" description="Human immunodeficiency virus 1 envelope glycoprotein Gp120" evidence="36">
    <location>
        <begin position="33"/>
        <end position="506"/>
    </location>
</feature>
<evidence type="ECO:0000256" key="30">
    <source>
        <dbReference type="ARBA" id="ARBA00023288"/>
    </source>
</evidence>
<evidence type="ECO:0000256" key="9">
    <source>
        <dbReference type="ARBA" id="ARBA00022511"/>
    </source>
</evidence>
<feature type="site" description="Cleavage; by host furin" evidence="33">
    <location>
        <begin position="506"/>
        <end position="507"/>
    </location>
</feature>
<keyword evidence="13 33" id="KW-0165">Cleavage on pair of basic residues</keyword>
<dbReference type="Gene3D" id="2.170.40.20">
    <property type="entry name" value="Human immunodeficiency virus 1, Gp160, envelope glycoprotein"/>
    <property type="match status" value="2"/>
</dbReference>
<comment type="subunit">
    <text evidence="32">The mature envelope protein (Env) consists of a homotrimer of non-covalently associated gp120-gp41 heterodimers. The resulting complex protrudes from the virus surface as a spike. There seems to be as few as 10 spikes on the average virion. Interacts with host CD4, CCR5 and CXCR4. Gp120 also interacts with the C-type lectins CD209/DC-SIGN and CLEC4M/DC-SIGNR (collectively referred to as DC-SIGN(R)). Gp120 and gp41 interact with GalCer. Gp120 interacts with host ITGA4/ITGB7 complex; on CD4+ T-cells, this interaction results in rapid activation of integrin ITGAL/LFA-1, which facilitates efficient cell-to-cell spreading of HIV-1. Gp120 interacts with cell-associated heparan sulfate; this interaction increases virus infectivity on permissive cells and may be involved in infection of CD4- cells.</text>
</comment>
<comment type="function">
    <text evidence="33">Transmembrane protein gp41: Acts as a class I viral fusion protein. Under the current model, the protein has at least 3 conformational states: pre-fusion native state, pre-hairpin intermediate state, and post-fusion hairpin state. During fusion of viral and target intracellular membranes, the coiled coil regions (heptad repeats) assume a trimer-of-hairpins structure, positioning the fusion peptide in close proximity to the C-terminal region of the ectodomain. The formation of this structure appears to drive apposition and subsequent fusion of viral and target cell membranes. Complete fusion occurs in host cell endosomes and is dynamin-dependent, however some lipid transfer might occur at the plasma membrane. The virus undergoes clathrin-dependent internalization long before endosomal fusion, thus minimizing the surface exposure of conserved viral epitopes during fusion and reducing the efficacy of inhibitors targeting these epitopes. Membranes fusion leads to delivery of the nucleocapsid into the cytoplasm.</text>
</comment>
<feature type="short sequence motif" description="YXXL motif; contains endocytosis signal" evidence="33">
    <location>
        <begin position="707"/>
        <end position="710"/>
    </location>
</feature>
<evidence type="ECO:0000256" key="24">
    <source>
        <dbReference type="ARBA" id="ARBA00023054"/>
    </source>
</evidence>
<comment type="domain">
    <text evidence="33 34">The 17 amino acids long immunosuppressive region is present in many retroviral envelope proteins. Synthetic peptides derived from this relatively conserved sequence inhibit immune function in vitro and in vivo.</text>
</comment>
<comment type="domain">
    <text evidence="33">The YXXL motif is involved in determining the exact site of viral release at the surface of infected mononuclear cells and promotes endocytosis. YXXL and di-leucine endocytosis motifs interact directly or indirectly with the clathrin adapter complexes, opperate independently, and their activities are not additive.</text>
</comment>
<evidence type="ECO:0000256" key="22">
    <source>
        <dbReference type="ARBA" id="ARBA00022989"/>
    </source>
</evidence>
<dbReference type="Gene3D" id="1.10.287.210">
    <property type="match status" value="1"/>
</dbReference>
<dbReference type="SUPFAM" id="SSF58069">
    <property type="entry name" value="Virus ectodomain"/>
    <property type="match status" value="1"/>
</dbReference>
<evidence type="ECO:0000256" key="7">
    <source>
        <dbReference type="ARBA" id="ARBA00022506"/>
    </source>
</evidence>
<feature type="domain" description="Retroviral envelope protein GP41-like" evidence="37">
    <location>
        <begin position="525"/>
        <end position="714"/>
    </location>
</feature>
<comment type="function">
    <text evidence="33">Envelope glycoprotein gp160: Oligomerizes in the host endoplasmic reticulum into predominantly trimers. In a second time, gp160 transits in the host Golgi, where glycosylation is completed. The precursor is then proteolytically cleaved in the trans-Golgi and thereby activated by cellular furin or furin-like proteases to produce gp120 and gp41.</text>
</comment>
<keyword evidence="24 33" id="KW-0175">Coiled coil</keyword>
<keyword evidence="9 33" id="KW-1032">Host cell membrane</keyword>
<keyword evidence="14 33" id="KW-0812">Transmembrane</keyword>
<evidence type="ECO:0000256" key="2">
    <source>
        <dbReference type="ARBA" id="ARBA00004433"/>
    </source>
</evidence>
<reference evidence="38" key="1">
    <citation type="submission" date="2010-08" db="EMBL/GenBank/DDBJ databases">
        <authorList>
            <person name="Gnanakaran G."/>
            <person name="Keele B."/>
            <person name="Li H."/>
            <person name="Wang S."/>
            <person name="Williamson C."/>
            <person name="Gao F."/>
            <person name="Swanstrom R."/>
            <person name="Cohen M."/>
            <person name="Daniels M."/>
            <person name="Hraber P."/>
            <person name="Gaschen B."/>
            <person name="Ashmal M."/>
            <person name="Letvin N."/>
            <person name="Haynes B."/>
            <person name="Hahn B."/>
            <person name="Shaw G."/>
            <person name="Bhattacharya T."/>
            <person name="Korber B."/>
        </authorList>
    </citation>
    <scope>NUCLEOTIDE SEQUENCE</scope>
    <source>
        <strain evidence="38">ROCH4447_B16</strain>
    </source>
</reference>
<accession>G3DIY6</accession>
<dbReference type="GO" id="GO:0019064">
    <property type="term" value="P:fusion of virus membrane with host plasma membrane"/>
    <property type="evidence" value="ECO:0007669"/>
    <property type="project" value="UniProtKB-UniRule"/>
</dbReference>
<keyword evidence="28 33" id="KW-0325">Glycoprotein</keyword>
<dbReference type="GO" id="GO:0039654">
    <property type="term" value="P:fusion of virus membrane with host endosome membrane"/>
    <property type="evidence" value="ECO:0007669"/>
    <property type="project" value="UniProtKB-UniRule"/>
</dbReference>
<evidence type="ECO:0000256" key="18">
    <source>
        <dbReference type="ARBA" id="ARBA00022844"/>
    </source>
</evidence>
<keyword evidence="20 33" id="KW-0261">Viral envelope protein</keyword>
<keyword evidence="21 33" id="KW-1164">Virus endocytosis by host</keyword>
<keyword evidence="31 33" id="KW-1160">Virus entry into host cell</keyword>
<feature type="short sequence motif" description="Di-leucine internalization motif" evidence="33">
    <location>
        <begin position="850"/>
        <end position="851"/>
    </location>
</feature>
<dbReference type="Gene3D" id="1.20.5.490">
    <property type="entry name" value="Single helix bin"/>
    <property type="match status" value="1"/>
</dbReference>
<comment type="subcellular location">
    <molecule>Transmembrane protein gp41</molecule>
    <subcellularLocation>
        <location evidence="33">Virion membrane</location>
        <topology evidence="33">Single-pass type I membrane protein</topology>
    </subcellularLocation>
    <subcellularLocation>
        <location evidence="33">Host cell membrane</location>
        <topology evidence="33">Single-pass type I membrane protein</topology>
    </subcellularLocation>
    <subcellularLocation>
        <location evidence="33">Host endosome membrane</location>
        <topology evidence="33">Single-pass type I membrane protein</topology>
    </subcellularLocation>
    <text evidence="33">It is probably concentrated at the site of budding and incorporated into the virions possibly by contacts between the cytoplasmic tail of Env and the N-terminus of Gag.</text>
</comment>
<comment type="domain">
    <text evidence="33">The membrane proximal external region (MPER) present in gp41 is a tryptophan-rich region recognized by the antibodies 2F5, Z13, and 4E10. MPER seems to play a role in fusion.</text>
</comment>
<evidence type="ECO:0000256" key="31">
    <source>
        <dbReference type="ARBA" id="ARBA00023296"/>
    </source>
</evidence>
<dbReference type="GO" id="GO:0019031">
    <property type="term" value="C:viral envelope"/>
    <property type="evidence" value="ECO:0007669"/>
    <property type="project" value="UniProtKB-KW"/>
</dbReference>
<evidence type="ECO:0000256" key="11">
    <source>
        <dbReference type="ARBA" id="ARBA00022581"/>
    </source>
</evidence>
<dbReference type="InterPro" id="IPR000777">
    <property type="entry name" value="HIV1_Gp120"/>
</dbReference>
<evidence type="ECO:0000256" key="15">
    <source>
        <dbReference type="ARBA" id="ARBA00022703"/>
    </source>
</evidence>
<keyword evidence="17 33" id="KW-1161">Viral attachment to host cell</keyword>
<evidence type="ECO:0000313" key="38">
    <source>
        <dbReference type="EMBL" id="AEN24032.1"/>
    </source>
</evidence>
<feature type="coiled-coil region" evidence="33">
    <location>
        <begin position="628"/>
        <end position="662"/>
    </location>
</feature>
<dbReference type="FunFam" id="1.20.5.490:FF:000001">
    <property type="entry name" value="Envelope glycoprotein gp160"/>
    <property type="match status" value="1"/>
</dbReference>
<dbReference type="EMBL" id="HQ217508">
    <property type="protein sequence ID" value="AEN24032.1"/>
    <property type="molecule type" value="Genomic_RNA"/>
</dbReference>
<gene>
    <name evidence="33 38" type="primary">env</name>
</gene>
<comment type="subcellular location">
    <molecule>Surface protein gp120</molecule>
    <subcellularLocation>
        <location evidence="33">Virion membrane</location>
        <topology evidence="33">Peripheral membrane protein</topology>
    </subcellularLocation>
    <subcellularLocation>
        <location evidence="33">Host cell membrane</location>
        <topology evidence="33">Peripheral membrane protein</topology>
    </subcellularLocation>
    <subcellularLocation>
        <location evidence="33">Host endosome membrane</location>
        <topology evidence="33">Single-pass type I membrane protein</topology>
    </subcellularLocation>
    <text evidence="33">The surface protein is not anchored to the viral envelope, but associates with the extravirion surface through its binding to TM. It is probably concentrated at the site of budding and incorporated into the virions possibly by contacts between the cytoplasmic tail of Env and the N-terminus of Gag.</text>
</comment>
<sequence>MRVRGIRRNCQRLWRWGIMLLGILMICSATEKLWVTVYYGVPVWKEATTTLFCASDAKGYETEVHNVWATHACVPTDPNPQEIALENVTENFNMWKNNMVEQMHEDIISLWDQSLKPCVKLTPLCVTLNCTDLSNANSTTNSSGKTLEKGEMKNCSFNITSSIRDKMQKEYALFYKLDIIPIDKDNASYRLISCNTSVITQACPKVTFEPIPIHYCAPAGFAILKCKDKKFNGTGPCTNVSTVQCTHGIRPVVSTQLLLNGSLAEEEVVIRSENFTNNAKTILVQLKEAVEINCTRPNNNTRRSITIGPGKVFYTTDIIGDIRKAHCNISRTKWNNTLQQIVKKLKEQFRNKTIIFKQSSGGDPEIVTHSFNCGGEFFYCNSTQLFNSTWNTTEESNNIEGDDTITLPCKIRQIVNRWQEVGKAMYAPPIRGQIRCSSNITGLLLTRDGGNRNETNGNGTEIFRPGGGDMRDNWRSELYKYKVVKIEPLGVAPTKAKRRVVQREKRAVGLGAMFLGFLGAAGSTMGAASMTLTVQARLLLSGIVQQQNNLLRAIEAQQHLLQLTVWGIKQLQARVLAVERYLKDQQLLGIWGCSGKLICTTAVPWNTSWSKKPLKDIWDNMTWMEWEREISNYTSLIYNLIEESQNQQEKNEQELLELDKWASLWNWFDITNWLWYIKIFIMIVGGLVGLRIVFTVLSIVNRVRQGYSPLSFQTHLPAPRGPDRPEGIEEEGGERDRDTSGRLVNGFLAIFWVDLRSLCLFIYHRLRDLLLIVTRIVELLGRRGWEALKYWWNLLQYWIQELKNSAISLLNAAAIVVAEGTDRVIEVAQRIFRAILHIPTRIRQGLERLLL</sequence>
<evidence type="ECO:0000256" key="5">
    <source>
        <dbReference type="ARBA" id="ARBA00004578"/>
    </source>
</evidence>
<feature type="disulfide bond" evidence="33">
    <location>
        <begin position="216"/>
        <end position="245"/>
    </location>
</feature>
<dbReference type="GO" id="GO:0016020">
    <property type="term" value="C:membrane"/>
    <property type="evidence" value="ECO:0007669"/>
    <property type="project" value="UniProtKB-UniRule"/>
</dbReference>
<evidence type="ECO:0000256" key="6">
    <source>
        <dbReference type="ARBA" id="ARBA00004650"/>
    </source>
</evidence>
<keyword evidence="15 33" id="KW-0053">Apoptosis</keyword>
<comment type="domain">
    <text evidence="33">Some of the most genetically diverse regions of the viral genome are present in Env. They are called variable regions 1 through 5 (V1 through V5). Coreceptor usage of gp120 is determined mainly by the primary structure of the third variable region (V3) in the outer domain of gp120. The sequence of V3 determines which coreceptor, CCR5 and/or CXCR4 (corresponding to R5/macrophage, X4/T cell and R5X4/T cell and macrophage tropism), is used to trigger the fusion potential of the Env complex, and hence which cells the virus can infect. Binding to CCR5 involves a region adjacent in addition to V3.</text>
</comment>
<keyword evidence="30 33" id="KW-0449">Lipoprotein</keyword>
<evidence type="ECO:0000256" key="29">
    <source>
        <dbReference type="ARBA" id="ARBA00023280"/>
    </source>
</evidence>
<dbReference type="GO" id="GO:0055036">
    <property type="term" value="C:virion membrane"/>
    <property type="evidence" value="ECO:0007669"/>
    <property type="project" value="UniProtKB-SubCell"/>
</dbReference>
<evidence type="ECO:0000256" key="17">
    <source>
        <dbReference type="ARBA" id="ARBA00022804"/>
    </source>
</evidence>
<dbReference type="GO" id="GO:0052031">
    <property type="term" value="P:symbiont-mediated perturbation of host defense response"/>
    <property type="evidence" value="ECO:0007669"/>
    <property type="project" value="UniProtKB-UniRule"/>
</dbReference>
<keyword evidence="26 33" id="KW-0564">Palmitate</keyword>
<evidence type="ECO:0000256" key="19">
    <source>
        <dbReference type="ARBA" id="ARBA00022870"/>
    </source>
</evidence>
<keyword evidence="23 33" id="KW-1039">Host endosome</keyword>
<dbReference type="GO" id="GO:0020002">
    <property type="term" value="C:host cell plasma membrane"/>
    <property type="evidence" value="ECO:0007669"/>
    <property type="project" value="UniProtKB-SubCell"/>
</dbReference>
<dbReference type="GO" id="GO:0019082">
    <property type="term" value="P:viral protein processing"/>
    <property type="evidence" value="ECO:0007669"/>
    <property type="project" value="UniProtKB-UniRule"/>
</dbReference>
<dbReference type="Pfam" id="PF00516">
    <property type="entry name" value="GP120"/>
    <property type="match status" value="1"/>
</dbReference>
<feature type="region of interest" description="Disordered" evidence="35">
    <location>
        <begin position="714"/>
        <end position="738"/>
    </location>
</feature>
<feature type="topological domain" description="Cytoplasmic" evidence="33">
    <location>
        <begin position="701"/>
        <end position="851"/>
    </location>
</feature>
<keyword evidence="16 33" id="KW-0732">Signal</keyword>
<evidence type="ECO:0000256" key="21">
    <source>
        <dbReference type="ARBA" id="ARBA00022890"/>
    </source>
</evidence>
<feature type="disulfide bond" evidence="33">
    <location>
        <begin position="593"/>
        <end position="599"/>
    </location>
</feature>
<dbReference type="GO" id="GO:1903908">
    <property type="term" value="P:positive regulation of plasma membrane raft polarization"/>
    <property type="evidence" value="ECO:0007669"/>
    <property type="project" value="UniProtKB-UniRule"/>
</dbReference>
<keyword evidence="18 33" id="KW-0946">Virion</keyword>
<keyword evidence="29 33" id="KW-0899">Viral immunoevasion</keyword>
<feature type="disulfide bond" evidence="33">
    <location>
        <begin position="53"/>
        <end position="73"/>
    </location>
</feature>
<feature type="chain" id="PRO_5023330813" description="Envelope glycoprotein gp160" evidence="33">
    <location>
        <begin position="32"/>
        <end position="851"/>
    </location>
</feature>
<evidence type="ECO:0000256" key="35">
    <source>
        <dbReference type="SAM" id="MobiDB-lite"/>
    </source>
</evidence>
<dbReference type="GO" id="GO:0075512">
    <property type="term" value="P:clathrin-dependent endocytosis of virus by host cell"/>
    <property type="evidence" value="ECO:0007669"/>
    <property type="project" value="UniProtKB-UniRule"/>
</dbReference>
<comment type="caution">
    <text evidence="33 34">Lacks conserved residue(s) required for the propagation of feature annotation.</text>
</comment>
<evidence type="ECO:0000256" key="28">
    <source>
        <dbReference type="ARBA" id="ARBA00023180"/>
    </source>
</evidence>
<evidence type="ECO:0000256" key="4">
    <source>
        <dbReference type="ARBA" id="ARBA00004563"/>
    </source>
</evidence>
<dbReference type="InterPro" id="IPR036377">
    <property type="entry name" value="Gp120_core_sf"/>
</dbReference>
<feature type="transmembrane region" description="Helical" evidence="34">
    <location>
        <begin position="673"/>
        <end position="700"/>
    </location>
</feature>
<feature type="region of interest" description="Immunosuppression" evidence="33">
    <location>
        <begin position="569"/>
        <end position="587"/>
    </location>
</feature>
<comment type="PTM">
    <text evidence="33">Highly glycosylated by host. The high number of glycan on the protein is reffered to as 'glycan shield' because it contributes to hide protein sequence from adaptive immune system.</text>
</comment>
<feature type="lipid moiety-binding region" description="S-palmitoyl cysteine; by host" evidence="33">
    <location>
        <position position="759"/>
    </location>
</feature>
<dbReference type="Pfam" id="PF00517">
    <property type="entry name" value="GP41"/>
    <property type="match status" value="1"/>
</dbReference>
<feature type="region of interest" description="Fusion peptide" evidence="33">
    <location>
        <begin position="507"/>
        <end position="527"/>
    </location>
</feature>
<evidence type="ECO:0000256" key="25">
    <source>
        <dbReference type="ARBA" id="ARBA00023136"/>
    </source>
</evidence>
<organismHost>
    <name type="scientific">Homo sapiens</name>
    <name type="common">Human</name>
    <dbReference type="NCBI Taxonomy" id="9606"/>
</organismHost>
<feature type="region of interest" description="MPER; binding to GalCer" evidence="33">
    <location>
        <begin position="657"/>
        <end position="678"/>
    </location>
</feature>
<dbReference type="FunFam" id="2.170.40.20:FF:000001">
    <property type="entry name" value="Envelope glycoprotein gp160"/>
    <property type="match status" value="1"/>
</dbReference>
<keyword evidence="25 33" id="KW-0472">Membrane</keyword>
<comment type="miscellaneous">
    <text evidence="33">HIV-1 lineages are divided in three main groups, M (for Major), O (for Outlier), and N (for New, or Non-M, Non-O). The vast majority of strains found worldwide belong to the group M. Group O seems to be endemic to and largely confined to Cameroon and neighboring countries in West Central Africa, where these viruses represent a small minority of HIV-1 strains. The group N is represented by a limited number of isolates from Cameroonian persons. The group M is further subdivided in 9 clades or subtypes (A to D, F to H, J and K).</text>
</comment>
<dbReference type="FunFam" id="2.170.40.20:FF:000003">
    <property type="entry name" value="Envelope glycoprotein gp160"/>
    <property type="match status" value="1"/>
</dbReference>
<feature type="region of interest" description="V2" evidence="33">
    <location>
        <begin position="155"/>
        <end position="194"/>
    </location>
</feature>
<evidence type="ECO:0000256" key="32">
    <source>
        <dbReference type="ARBA" id="ARBA00062028"/>
    </source>
</evidence>
<keyword evidence="7 33" id="KW-1168">Fusion of virus membrane with host membrane</keyword>
<dbReference type="HAMAP" id="MF_04083">
    <property type="entry name" value="HIV_ENV"/>
    <property type="match status" value="1"/>
</dbReference>
<evidence type="ECO:0000259" key="37">
    <source>
        <dbReference type="Pfam" id="PF00517"/>
    </source>
</evidence>
<comment type="PTM">
    <text evidence="33">Palmitoylation of the transmembrane protein and of Env polyprotein (prior to its proteolytic cleavage) is essential for their association with host cell membrane lipid rafts. Palmitoylation is therefore required for envelope trafficking to classical lipid rafts, but not for viral replication.</text>
</comment>
<dbReference type="GO" id="GO:0019062">
    <property type="term" value="P:virion attachment to host cell"/>
    <property type="evidence" value="ECO:0007669"/>
    <property type="project" value="UniProtKB-UniRule"/>
</dbReference>
<organism evidence="38">
    <name type="scientific">Human immunodeficiency virus type 1</name>
    <name type="common">HIV-1</name>
    <dbReference type="NCBI Taxonomy" id="11676"/>
    <lineage>
        <taxon>Viruses</taxon>
        <taxon>Riboviria</taxon>
        <taxon>Pararnavirae</taxon>
        <taxon>Artverviricota</taxon>
        <taxon>Revtraviricetes</taxon>
        <taxon>Ortervirales</taxon>
        <taxon>Retroviridae</taxon>
        <taxon>Orthoretrovirinae</taxon>
        <taxon>Lentivirus</taxon>
        <taxon>Lentivirus humimdef1</taxon>
    </lineage>
</organism>
<dbReference type="GO" id="GO:1903911">
    <property type="term" value="P:positive regulation of receptor clustering"/>
    <property type="evidence" value="ECO:0007669"/>
    <property type="project" value="UniProtKB-UniRule"/>
</dbReference>
<keyword evidence="8 33" id="KW-1170">Fusion of virus membrane with host endosomal membrane</keyword>
<evidence type="ECO:0000256" key="26">
    <source>
        <dbReference type="ARBA" id="ARBA00023139"/>
    </source>
</evidence>
<comment type="miscellaneous">
    <text evidence="33">Inhibitors targeting HIV-1 viral envelope proteins are used as antiretroviral drugs. Attachment of virions to the cell surface via non-specific interactions and CD4 binding can be blocked by inhibitors that include cyanovirin-N, cyclotriazadisulfonamide analogs, PRO 2000, TNX 355 and PRO 542. In addition, BMS 806 can block CD4-induced conformational changes. Env interactions with the coreceptor molecules can be targeted by CCR5 antagonists including SCH-D, maraviroc (UK 427857) and aplaviroc (GW 873140), and the CXCR4 antagonist AMD 070. Fusion of viral and cellular membranes can be inhibited by peptides such as enfuvirtide and tifuvirtide (T 1249). Resistance to inhibitors associated with mutations in Env are observed. Most of the time, single mutations confer only a modest reduction in drug susceptibility. Combination of several mutations is usually required to develop a high-level drug resistance.</text>
</comment>
<reference evidence="38" key="2">
    <citation type="journal article" date="2011" name="PLoS Pathog.">
        <title>Recurrent Signature Patterns in HIV-1 B Clade Envelope Glycoproteins Associated with either Early or Chronic Infections.</title>
        <authorList>
            <person name="Gnanakaran S."/>
            <person name="Bhattacharya T."/>
            <person name="Daniels M."/>
            <person name="Keele B.F."/>
            <person name="Hraber P.T."/>
            <person name="Lapedes A.S."/>
            <person name="Shen T."/>
            <person name="Gaschen B."/>
            <person name="Krishnamoorthy M."/>
            <person name="Li H."/>
            <person name="Decker J.M."/>
            <person name="Salazar-Gonzalez J.F."/>
            <person name="Wang S."/>
            <person name="Jiang C."/>
            <person name="Gao F."/>
            <person name="Swanstrom R."/>
            <person name="Anderson J.A."/>
            <person name="Ping L.H."/>
            <person name="Cohen M.S."/>
            <person name="Markowitz M."/>
            <person name="Goepfert P.A."/>
            <person name="Saag M.S."/>
            <person name="Eron J.J."/>
            <person name="Hicks C.B."/>
            <person name="Blattner W.A."/>
            <person name="Tomaras G.D."/>
            <person name="Asmal M."/>
            <person name="Letvin N.L."/>
            <person name="Gilbert P.B."/>
            <person name="Decamp A.C."/>
            <person name="Magaret C.A."/>
            <person name="Schief W.R."/>
            <person name="Ban Y.E."/>
            <person name="Zhang M."/>
            <person name="Soderberg K.A."/>
            <person name="Sodroski J.G."/>
            <person name="Haynes B.F."/>
            <person name="Shaw G.M."/>
            <person name="Hahn B.H."/>
            <person name="Korber B."/>
        </authorList>
    </citation>
    <scope>NUCLEOTIDE SEQUENCE</scope>
    <source>
        <strain evidence="38">ROCH4447_B16</strain>
    </source>
</reference>
<dbReference type="GO" id="GO:0005198">
    <property type="term" value="F:structural molecule activity"/>
    <property type="evidence" value="ECO:0007669"/>
    <property type="project" value="UniProtKB-UniRule"/>
</dbReference>
<keyword evidence="11 33" id="KW-0945">Host-virus interaction</keyword>